<dbReference type="EMBL" id="JAPHEG010000010">
    <property type="protein sequence ID" value="MDF2954367.1"/>
    <property type="molecule type" value="Genomic_DNA"/>
</dbReference>
<feature type="transmembrane region" description="Helical" evidence="8">
    <location>
        <begin position="158"/>
        <end position="185"/>
    </location>
</feature>
<feature type="transmembrane region" description="Helical" evidence="8">
    <location>
        <begin position="192"/>
        <end position="213"/>
    </location>
</feature>
<gene>
    <name evidence="10" type="ORF">OD816_001612</name>
</gene>
<evidence type="ECO:0000256" key="4">
    <source>
        <dbReference type="ARBA" id="ARBA00022679"/>
    </source>
</evidence>
<keyword evidence="6 8" id="KW-1133">Transmembrane helix</keyword>
<feature type="transmembrane region" description="Helical" evidence="8">
    <location>
        <begin position="277"/>
        <end position="295"/>
    </location>
</feature>
<keyword evidence="2" id="KW-1003">Cell membrane</keyword>
<dbReference type="InterPro" id="IPR038731">
    <property type="entry name" value="RgtA/B/C-like"/>
</dbReference>
<dbReference type="GO" id="GO:0009103">
    <property type="term" value="P:lipopolysaccharide biosynthetic process"/>
    <property type="evidence" value="ECO:0007669"/>
    <property type="project" value="UniProtKB-ARBA"/>
</dbReference>
<keyword evidence="7 8" id="KW-0472">Membrane</keyword>
<evidence type="ECO:0000256" key="6">
    <source>
        <dbReference type="ARBA" id="ARBA00022989"/>
    </source>
</evidence>
<accession>A0AAE3P1N8</accession>
<organism evidence="10 11">
    <name type="scientific">Candidatus Thermodesulfobacterium syntrophicum</name>
    <dbReference type="NCBI Taxonomy" id="3060442"/>
    <lineage>
        <taxon>Bacteria</taxon>
        <taxon>Pseudomonadati</taxon>
        <taxon>Thermodesulfobacteriota</taxon>
        <taxon>Thermodesulfobacteria</taxon>
        <taxon>Thermodesulfobacteriales</taxon>
        <taxon>Thermodesulfobacteriaceae</taxon>
        <taxon>Thermodesulfobacterium</taxon>
    </lineage>
</organism>
<dbReference type="PANTHER" id="PTHR33908:SF3">
    <property type="entry name" value="UNDECAPRENYL PHOSPHATE-ALPHA-4-AMINO-4-DEOXY-L-ARABINOSE ARABINOSYL TRANSFERASE"/>
    <property type="match status" value="1"/>
</dbReference>
<feature type="domain" description="Glycosyltransferase RgtA/B/C/D-like" evidence="9">
    <location>
        <begin position="64"/>
        <end position="205"/>
    </location>
</feature>
<sequence length="432" mass="51110">MNNFFNKKGIFLLFIISFYFLIFSNWSINLTSPDEGKNASVVLNMIKTKDFLVPYYNCNPRFEKPPLLYWAGSVSSLIFGVNEFSLRLVSGLSAIGIIIFMYLIATEFFDKDTAWKSILIFFTLPHIWIEARSFTPEMLLNFFSVGSIYIFLKKRPVLGWIFLGLAVLTKGPVGIILPFTVILFFRLTQKNFPIFNLLGIILFLLVGCSWYFYMLYKFGYLYFYKFFLKENIFRYTGKKLFHPYPFYYYILLILVTSFFFIPIYIKIFTRVKSLYTPSIKPFIFWFLFVLIFYSLSKNKLHHYILFAYPPLCIILANFVSKNYVRNVLIFSGVLLLIIIIVVKHNYEKNRFVGKAKNILESYRGEIYFYKSDISSLPFYLQRCIPKLENPQTIKEGIVVTKRKYEKMFDNCTKIIEAPEFNEHFILLKCSKN</sequence>
<comment type="caution">
    <text evidence="10">The sequence shown here is derived from an EMBL/GenBank/DDBJ whole genome shotgun (WGS) entry which is preliminary data.</text>
</comment>
<dbReference type="GO" id="GO:0005886">
    <property type="term" value="C:plasma membrane"/>
    <property type="evidence" value="ECO:0007669"/>
    <property type="project" value="UniProtKB-SubCell"/>
</dbReference>
<evidence type="ECO:0000256" key="1">
    <source>
        <dbReference type="ARBA" id="ARBA00004651"/>
    </source>
</evidence>
<feature type="transmembrane region" description="Helical" evidence="8">
    <location>
        <begin position="84"/>
        <end position="105"/>
    </location>
</feature>
<evidence type="ECO:0000256" key="8">
    <source>
        <dbReference type="SAM" id="Phobius"/>
    </source>
</evidence>
<dbReference type="PANTHER" id="PTHR33908">
    <property type="entry name" value="MANNOSYLTRANSFERASE YKCB-RELATED"/>
    <property type="match status" value="1"/>
</dbReference>
<proteinExistence type="predicted"/>
<evidence type="ECO:0000256" key="2">
    <source>
        <dbReference type="ARBA" id="ARBA00022475"/>
    </source>
</evidence>
<feature type="transmembrane region" description="Helical" evidence="8">
    <location>
        <begin position="327"/>
        <end position="346"/>
    </location>
</feature>
<keyword evidence="3" id="KW-0328">Glycosyltransferase</keyword>
<dbReference type="InterPro" id="IPR050297">
    <property type="entry name" value="LipidA_mod_glycosyltrf_83"/>
</dbReference>
<evidence type="ECO:0000313" key="10">
    <source>
        <dbReference type="EMBL" id="MDF2954367.1"/>
    </source>
</evidence>
<dbReference type="GO" id="GO:0010041">
    <property type="term" value="P:response to iron(III) ion"/>
    <property type="evidence" value="ECO:0007669"/>
    <property type="project" value="TreeGrafter"/>
</dbReference>
<dbReference type="GO" id="GO:0016763">
    <property type="term" value="F:pentosyltransferase activity"/>
    <property type="evidence" value="ECO:0007669"/>
    <property type="project" value="TreeGrafter"/>
</dbReference>
<dbReference type="Proteomes" id="UP001144110">
    <property type="component" value="Unassembled WGS sequence"/>
</dbReference>
<feature type="transmembrane region" description="Helical" evidence="8">
    <location>
        <begin position="301"/>
        <end position="320"/>
    </location>
</feature>
<protein>
    <submittedName>
        <fullName evidence="10">PMT family glycosyltransferase ArnT/Agl22</fullName>
    </submittedName>
</protein>
<keyword evidence="5 8" id="KW-0812">Transmembrane</keyword>
<feature type="transmembrane region" description="Helical" evidence="8">
    <location>
        <begin position="246"/>
        <end position="265"/>
    </location>
</feature>
<name>A0AAE3P1N8_9BACT</name>
<feature type="transmembrane region" description="Helical" evidence="8">
    <location>
        <begin position="9"/>
        <end position="28"/>
    </location>
</feature>
<dbReference type="AlphaFoldDB" id="A0AAE3P1N8"/>
<evidence type="ECO:0000256" key="5">
    <source>
        <dbReference type="ARBA" id="ARBA00022692"/>
    </source>
</evidence>
<reference evidence="10" key="1">
    <citation type="submission" date="2022-11" db="EMBL/GenBank/DDBJ databases">
        <title>Candidatus Alkanophaga archaea from heated hydrothermal vent sediment oxidize petroleum alkanes.</title>
        <authorList>
            <person name="Zehnle H."/>
            <person name="Laso-Perez R."/>
            <person name="Lipp J."/>
            <person name="Teske A."/>
            <person name="Wegener G."/>
        </authorList>
    </citation>
    <scope>NUCLEOTIDE SEQUENCE</scope>
    <source>
        <strain evidence="10">MCA70</strain>
    </source>
</reference>
<evidence type="ECO:0000256" key="3">
    <source>
        <dbReference type="ARBA" id="ARBA00022676"/>
    </source>
</evidence>
<evidence type="ECO:0000259" key="9">
    <source>
        <dbReference type="Pfam" id="PF13231"/>
    </source>
</evidence>
<keyword evidence="4" id="KW-0808">Transferase</keyword>
<dbReference type="Pfam" id="PF13231">
    <property type="entry name" value="PMT_2"/>
    <property type="match status" value="1"/>
</dbReference>
<evidence type="ECO:0000313" key="11">
    <source>
        <dbReference type="Proteomes" id="UP001144110"/>
    </source>
</evidence>
<evidence type="ECO:0000256" key="7">
    <source>
        <dbReference type="ARBA" id="ARBA00023136"/>
    </source>
</evidence>
<comment type="subcellular location">
    <subcellularLocation>
        <location evidence="1">Cell membrane</location>
        <topology evidence="1">Multi-pass membrane protein</topology>
    </subcellularLocation>
</comment>